<dbReference type="EMBL" id="UGTJ01000001">
    <property type="protein sequence ID" value="SUB80779.1"/>
    <property type="molecule type" value="Genomic_DNA"/>
</dbReference>
<evidence type="ECO:0000313" key="2">
    <source>
        <dbReference type="Proteomes" id="UP000255283"/>
    </source>
</evidence>
<proteinExistence type="predicted"/>
<organism evidence="1 2">
    <name type="scientific">Segatella buccae</name>
    <dbReference type="NCBI Taxonomy" id="28126"/>
    <lineage>
        <taxon>Bacteria</taxon>
        <taxon>Pseudomonadati</taxon>
        <taxon>Bacteroidota</taxon>
        <taxon>Bacteroidia</taxon>
        <taxon>Bacteroidales</taxon>
        <taxon>Prevotellaceae</taxon>
        <taxon>Segatella</taxon>
    </lineage>
</organism>
<accession>A0AAQ1UJ18</accession>
<dbReference type="Proteomes" id="UP000255283">
    <property type="component" value="Unassembled WGS sequence"/>
</dbReference>
<reference evidence="1 2" key="1">
    <citation type="submission" date="2018-06" db="EMBL/GenBank/DDBJ databases">
        <authorList>
            <consortium name="Pathogen Informatics"/>
            <person name="Doyle S."/>
        </authorList>
    </citation>
    <scope>NUCLEOTIDE SEQUENCE [LARGE SCALE GENOMIC DNA]</scope>
    <source>
        <strain evidence="1 2">NCTC13063</strain>
    </source>
</reference>
<protein>
    <submittedName>
        <fullName evidence="1">Uncharacterized protein</fullName>
    </submittedName>
</protein>
<dbReference type="AlphaFoldDB" id="A0AAQ1UJ18"/>
<evidence type="ECO:0000313" key="1">
    <source>
        <dbReference type="EMBL" id="SUB80779.1"/>
    </source>
</evidence>
<gene>
    <name evidence="1" type="ORF">NCTC13063_02076</name>
</gene>
<comment type="caution">
    <text evidence="1">The sequence shown here is derived from an EMBL/GenBank/DDBJ whole genome shotgun (WGS) entry which is preliminary data.</text>
</comment>
<sequence>MYYYKVQIYFKMCISQNKMVLFSQTFTLIFEQKGSQF</sequence>
<name>A0AAQ1UJ18_9BACT</name>